<dbReference type="InterPro" id="IPR010359">
    <property type="entry name" value="IrrE_HExxH"/>
</dbReference>
<dbReference type="EMBL" id="JACSPV010000060">
    <property type="protein sequence ID" value="MBD8007444.1"/>
    <property type="molecule type" value="Genomic_DNA"/>
</dbReference>
<proteinExistence type="predicted"/>
<sequence>MHLNKINSSDYWEERAARVLSHFDYTYPDEIDMFDICWRYGIQVKPLDQPYLDKSIDYESISHLKAFSIPKDKGRRGTVYLKPGLNPIEKKLILAEEFCHLYSHCQSQLSENPFKIGKTENQAKRMAAYLLMPEHFLKTVFNVALEEAVLISDIADYFVVTEEFAQYRMNLTYNKKMDALLYVNGNLGTFEWID</sequence>
<gene>
    <name evidence="2" type="ORF">H9631_20580</name>
</gene>
<protein>
    <submittedName>
        <fullName evidence="2">ImmA/IrrE family metallo-endopeptidase</fullName>
    </submittedName>
</protein>
<feature type="domain" description="IrrE N-terminal-like" evidence="1">
    <location>
        <begin position="70"/>
        <end position="169"/>
    </location>
</feature>
<evidence type="ECO:0000313" key="2">
    <source>
        <dbReference type="EMBL" id="MBD8007444.1"/>
    </source>
</evidence>
<name>A0ABR8VRP1_9BACI</name>
<organism evidence="2 3">
    <name type="scientific">Bacillus norwichensis</name>
    <dbReference type="NCBI Taxonomy" id="2762217"/>
    <lineage>
        <taxon>Bacteria</taxon>
        <taxon>Bacillati</taxon>
        <taxon>Bacillota</taxon>
        <taxon>Bacilli</taxon>
        <taxon>Bacillales</taxon>
        <taxon>Bacillaceae</taxon>
        <taxon>Bacillus</taxon>
    </lineage>
</organism>
<evidence type="ECO:0000259" key="1">
    <source>
        <dbReference type="Pfam" id="PF06114"/>
    </source>
</evidence>
<keyword evidence="3" id="KW-1185">Reference proteome</keyword>
<dbReference type="Pfam" id="PF06114">
    <property type="entry name" value="Peptidase_M78"/>
    <property type="match status" value="1"/>
</dbReference>
<dbReference type="Proteomes" id="UP000648182">
    <property type="component" value="Unassembled WGS sequence"/>
</dbReference>
<reference evidence="2 3" key="1">
    <citation type="submission" date="2020-08" db="EMBL/GenBank/DDBJ databases">
        <title>A Genomic Blueprint of the Chicken Gut Microbiome.</title>
        <authorList>
            <person name="Gilroy R."/>
            <person name="Ravi A."/>
            <person name="Getino M."/>
            <person name="Pursley I."/>
            <person name="Horton D.L."/>
            <person name="Alikhan N.-F."/>
            <person name="Baker D."/>
            <person name="Gharbi K."/>
            <person name="Hall N."/>
            <person name="Watson M."/>
            <person name="Adriaenssens E.M."/>
            <person name="Foster-Nyarko E."/>
            <person name="Jarju S."/>
            <person name="Secka A."/>
            <person name="Antonio M."/>
            <person name="Oren A."/>
            <person name="Chaudhuri R."/>
            <person name="La Ragione R.M."/>
            <person name="Hildebrand F."/>
            <person name="Pallen M.J."/>
        </authorList>
    </citation>
    <scope>NUCLEOTIDE SEQUENCE [LARGE SCALE GENOMIC DNA]</scope>
    <source>
        <strain evidence="2 3">Sa1BUA2</strain>
    </source>
</reference>
<accession>A0ABR8VRP1</accession>
<comment type="caution">
    <text evidence="2">The sequence shown here is derived from an EMBL/GenBank/DDBJ whole genome shotgun (WGS) entry which is preliminary data.</text>
</comment>
<evidence type="ECO:0000313" key="3">
    <source>
        <dbReference type="Proteomes" id="UP000648182"/>
    </source>
</evidence>
<dbReference type="RefSeq" id="WP_191816077.1">
    <property type="nucleotide sequence ID" value="NZ_JACSPV010000060.1"/>
</dbReference>